<feature type="non-terminal residue" evidence="1">
    <location>
        <position position="1"/>
    </location>
</feature>
<sequence length="162" mass="18242">VPSVKLDLNLDITKTSGGGIPLWLLQQQQPKPVAFKKEEAPQAAAPQILGKKIYADGALLRGSDKKVYLIVNGQKKHIFNLKELAQYAGQKIYDVENIVLIQYPEVLKIKVFADGMLIRGADTKVYVIKNGKKQHIRSLLELQKNYFGKKIYDVSDETLSKY</sequence>
<gene>
    <name evidence="1" type="ORF">CO116_00225</name>
</gene>
<comment type="caution">
    <text evidence="1">The sequence shown here is derived from an EMBL/GenBank/DDBJ whole genome shotgun (WGS) entry which is preliminary data.</text>
</comment>
<accession>A0A2M8AK87</accession>
<dbReference type="AlphaFoldDB" id="A0A2M8AK87"/>
<name>A0A2M8AK87_9BACT</name>
<proteinExistence type="predicted"/>
<dbReference type="Proteomes" id="UP000230611">
    <property type="component" value="Unassembled WGS sequence"/>
</dbReference>
<protein>
    <submittedName>
        <fullName evidence="1">Uncharacterized protein</fullName>
    </submittedName>
</protein>
<reference evidence="2" key="1">
    <citation type="submission" date="2017-09" db="EMBL/GenBank/DDBJ databases">
        <title>Depth-based differentiation of microbial function through sediment-hosted aquifers and enrichment of novel symbionts in the deep terrestrial subsurface.</title>
        <authorList>
            <person name="Probst A.J."/>
            <person name="Ladd B."/>
            <person name="Jarett J.K."/>
            <person name="Geller-Mcgrath D.E."/>
            <person name="Sieber C.M.K."/>
            <person name="Emerson J.B."/>
            <person name="Anantharaman K."/>
            <person name="Thomas B.C."/>
            <person name="Malmstrom R."/>
            <person name="Stieglmeier M."/>
            <person name="Klingl A."/>
            <person name="Woyke T."/>
            <person name="Ryan C.M."/>
            <person name="Banfield J.F."/>
        </authorList>
    </citation>
    <scope>NUCLEOTIDE SEQUENCE [LARGE SCALE GENOMIC DNA]</scope>
</reference>
<organism evidence="1 2">
    <name type="scientific">Candidatus Falkowbacteria bacterium CG_4_9_14_3_um_filter_38_19</name>
    <dbReference type="NCBI Taxonomy" id="1974559"/>
    <lineage>
        <taxon>Bacteria</taxon>
        <taxon>Candidatus Falkowiibacteriota</taxon>
    </lineage>
</organism>
<evidence type="ECO:0000313" key="2">
    <source>
        <dbReference type="Proteomes" id="UP000230611"/>
    </source>
</evidence>
<evidence type="ECO:0000313" key="1">
    <source>
        <dbReference type="EMBL" id="PJB18100.1"/>
    </source>
</evidence>
<dbReference type="EMBL" id="PFUO01000014">
    <property type="protein sequence ID" value="PJB18100.1"/>
    <property type="molecule type" value="Genomic_DNA"/>
</dbReference>